<protein>
    <submittedName>
        <fullName evidence="1">Uncharacterized protein</fullName>
    </submittedName>
</protein>
<dbReference type="Proteomes" id="UP000248405">
    <property type="component" value="Unassembled WGS sequence"/>
</dbReference>
<dbReference type="AlphaFoldDB" id="A0A319CFG0"/>
<accession>A0A319CFG0</accession>
<evidence type="ECO:0000313" key="2">
    <source>
        <dbReference type="Proteomes" id="UP000248405"/>
    </source>
</evidence>
<feature type="non-terminal residue" evidence="1">
    <location>
        <position position="55"/>
    </location>
</feature>
<dbReference type="RefSeq" id="XP_025560876.1">
    <property type="nucleotide sequence ID" value="XM_025702452.1"/>
</dbReference>
<dbReference type="EMBL" id="KZ821631">
    <property type="protein sequence ID" value="PYH67082.1"/>
    <property type="molecule type" value="Genomic_DNA"/>
</dbReference>
<keyword evidence="2" id="KW-1185">Reference proteome</keyword>
<dbReference type="GeneID" id="37207044"/>
<organism evidence="1 2">
    <name type="scientific">Aspergillus vadensis (strain CBS 113365 / IMI 142717 / IBT 24658)</name>
    <dbReference type="NCBI Taxonomy" id="1448311"/>
    <lineage>
        <taxon>Eukaryota</taxon>
        <taxon>Fungi</taxon>
        <taxon>Dikarya</taxon>
        <taxon>Ascomycota</taxon>
        <taxon>Pezizomycotina</taxon>
        <taxon>Eurotiomycetes</taxon>
        <taxon>Eurotiomycetidae</taxon>
        <taxon>Eurotiales</taxon>
        <taxon>Aspergillaceae</taxon>
        <taxon>Aspergillus</taxon>
        <taxon>Aspergillus subgen. Circumdati</taxon>
    </lineage>
</organism>
<reference evidence="1" key="1">
    <citation type="submission" date="2016-12" db="EMBL/GenBank/DDBJ databases">
        <title>The genomes of Aspergillus section Nigri reveals drivers in fungal speciation.</title>
        <authorList>
            <consortium name="DOE Joint Genome Institute"/>
            <person name="Vesth T.C."/>
            <person name="Nybo J."/>
            <person name="Theobald S."/>
            <person name="Brandl J."/>
            <person name="Frisvad J.C."/>
            <person name="Nielsen K.F."/>
            <person name="Lyhne E.K."/>
            <person name="Kogle M.E."/>
            <person name="Kuo A."/>
            <person name="Riley R."/>
            <person name="Clum A."/>
            <person name="Nolan M."/>
            <person name="Lipzen A."/>
            <person name="Salamov A."/>
            <person name="Henrissat B."/>
            <person name="Wiebenga A."/>
            <person name="De Vries R.P."/>
            <person name="Grigoriev I.V."/>
            <person name="Mortensen U.H."/>
            <person name="Andersen M.R."/>
            <person name="Baker S.E."/>
        </authorList>
    </citation>
    <scope>NUCLEOTIDE SEQUENCE [LARGE SCALE GENOMIC DNA]</scope>
    <source>
        <strain evidence="1">CBS 113365</strain>
    </source>
</reference>
<name>A0A319CFG0_ASPVC</name>
<proteinExistence type="predicted"/>
<sequence length="55" mass="6336">SYSALRERMVRRQDTVTQKLAAVDGSMKVSLYTTHFNTKRDALYLIRNTILAGQF</sequence>
<feature type="non-terminal residue" evidence="1">
    <location>
        <position position="1"/>
    </location>
</feature>
<evidence type="ECO:0000313" key="1">
    <source>
        <dbReference type="EMBL" id="PYH67082.1"/>
    </source>
</evidence>
<gene>
    <name evidence="1" type="ORF">BO88DRAFT_313029</name>
</gene>